<dbReference type="AntiFam" id="ANF00270">
    <property type="entry name" value="Translation of CRISPR region"/>
</dbReference>
<gene>
    <name evidence="1" type="ORF">YC6258_03606</name>
</gene>
<keyword evidence="2" id="KW-1185">Reference proteome</keyword>
<evidence type="ECO:0000313" key="2">
    <source>
        <dbReference type="Proteomes" id="UP000032266"/>
    </source>
</evidence>
<dbReference type="EMBL" id="CP007142">
    <property type="protein sequence ID" value="AJQ95642.1"/>
    <property type="molecule type" value="Genomic_DNA"/>
</dbReference>
<dbReference type="PATRIC" id="fig|1445510.3.peg.3574"/>
<dbReference type="Proteomes" id="UP000032266">
    <property type="component" value="Chromosome"/>
</dbReference>
<dbReference type="STRING" id="1445510.YC6258_03606"/>
<accession>A0A0C5VLP4</accession>
<dbReference type="KEGG" id="gsn:YC6258_03606"/>
<dbReference type="AlphaFoldDB" id="A0A0C5VLP4"/>
<reference evidence="1 2" key="1">
    <citation type="submission" date="2014-01" db="EMBL/GenBank/DDBJ databases">
        <title>Full genme sequencing of cellulolytic bacterium Gynuella sunshinyii YC6258T gen. nov., sp. nov.</title>
        <authorList>
            <person name="Khan H."/>
            <person name="Chung E.J."/>
            <person name="Chung Y.R."/>
        </authorList>
    </citation>
    <scope>NUCLEOTIDE SEQUENCE [LARGE SCALE GENOMIC DNA]</scope>
    <source>
        <strain evidence="1 2">YC6258</strain>
    </source>
</reference>
<dbReference type="HOGENOM" id="CLU_2806450_0_0_6"/>
<evidence type="ECO:0000313" key="1">
    <source>
        <dbReference type="EMBL" id="AJQ95642.1"/>
    </source>
</evidence>
<proteinExistence type="predicted"/>
<sequence length="67" mass="7102">MIPSALNNHDFLSCLCGSELESGLAVRLDNFLSCLCGSEPLQRGHVSSHLFLSCLCGSEPPVPAATR</sequence>
<name>A0A0C5VLP4_9GAMM</name>
<protein>
    <submittedName>
        <fullName evidence="1">Uncharacterized protein</fullName>
    </submittedName>
</protein>
<organism evidence="1 2">
    <name type="scientific">Gynuella sunshinyii YC6258</name>
    <dbReference type="NCBI Taxonomy" id="1445510"/>
    <lineage>
        <taxon>Bacteria</taxon>
        <taxon>Pseudomonadati</taxon>
        <taxon>Pseudomonadota</taxon>
        <taxon>Gammaproteobacteria</taxon>
        <taxon>Oceanospirillales</taxon>
        <taxon>Saccharospirillaceae</taxon>
        <taxon>Gynuella</taxon>
    </lineage>
</organism>